<feature type="non-terminal residue" evidence="1">
    <location>
        <position position="59"/>
    </location>
</feature>
<reference evidence="1 2" key="1">
    <citation type="submission" date="2014-01" db="EMBL/GenBank/DDBJ databases">
        <authorList>
            <person name="Dobos K."/>
            <person name="Lenaerts A."/>
            <person name="Ordway D."/>
            <person name="DeGroote M.A."/>
            <person name="Parker T."/>
            <person name="Sizemore C."/>
            <person name="Tallon L.J."/>
            <person name="Sadzewicz L.K."/>
            <person name="Sengamalay N."/>
            <person name="Fraser C.M."/>
            <person name="Hine E."/>
            <person name="Shefchek K.A."/>
            <person name="Das S.P."/>
            <person name="Tettelin H."/>
        </authorList>
    </citation>
    <scope>NUCLEOTIDE SEQUENCE [LARGE SCALE GENOMIC DNA]</scope>
    <source>
        <strain evidence="1 2">Harvey</strain>
    </source>
</reference>
<dbReference type="EMBL" id="JAOL01000044">
    <property type="protein sequence ID" value="EUA93760.1"/>
    <property type="molecule type" value="Genomic_DNA"/>
</dbReference>
<sequence length="59" mass="6450">MDGVVVRQLGLGAIAAHLPLSLTIALDPDDVSVEFEYQQQLSSVLVDQMLAHYLQLVTK</sequence>
<gene>
    <name evidence="1" type="ORF">I551_8969</name>
</gene>
<protein>
    <submittedName>
        <fullName evidence="1">Non-ribosomal peptide synthetase MbtE domain protein</fullName>
    </submittedName>
</protein>
<dbReference type="Proteomes" id="UP000020681">
    <property type="component" value="Unassembled WGS sequence"/>
</dbReference>
<organism evidence="1 2">
    <name type="scientific">Mycobacterium ulcerans str. Harvey</name>
    <dbReference type="NCBI Taxonomy" id="1299332"/>
    <lineage>
        <taxon>Bacteria</taxon>
        <taxon>Bacillati</taxon>
        <taxon>Actinomycetota</taxon>
        <taxon>Actinomycetes</taxon>
        <taxon>Mycobacteriales</taxon>
        <taxon>Mycobacteriaceae</taxon>
        <taxon>Mycobacterium</taxon>
        <taxon>Mycobacterium ulcerans group</taxon>
    </lineage>
</organism>
<keyword evidence="2" id="KW-1185">Reference proteome</keyword>
<accession>A0ABN0R9V7</accession>
<proteinExistence type="predicted"/>
<evidence type="ECO:0000313" key="1">
    <source>
        <dbReference type="EMBL" id="EUA93760.1"/>
    </source>
</evidence>
<comment type="caution">
    <text evidence="1">The sequence shown here is derived from an EMBL/GenBank/DDBJ whole genome shotgun (WGS) entry which is preliminary data.</text>
</comment>
<name>A0ABN0R9V7_MYCUL</name>
<evidence type="ECO:0000313" key="2">
    <source>
        <dbReference type="Proteomes" id="UP000020681"/>
    </source>
</evidence>